<keyword evidence="3" id="KW-1185">Reference proteome</keyword>
<evidence type="ECO:0000256" key="1">
    <source>
        <dbReference type="SAM" id="MobiDB-lite"/>
    </source>
</evidence>
<accession>A0AAQ3UTV4</accession>
<gene>
    <name evidence="2" type="ORF">U9M48_043814</name>
</gene>
<evidence type="ECO:0000313" key="3">
    <source>
        <dbReference type="Proteomes" id="UP001341281"/>
    </source>
</evidence>
<organism evidence="2 3">
    <name type="scientific">Paspalum notatum var. saurae</name>
    <dbReference type="NCBI Taxonomy" id="547442"/>
    <lineage>
        <taxon>Eukaryota</taxon>
        <taxon>Viridiplantae</taxon>
        <taxon>Streptophyta</taxon>
        <taxon>Embryophyta</taxon>
        <taxon>Tracheophyta</taxon>
        <taxon>Spermatophyta</taxon>
        <taxon>Magnoliopsida</taxon>
        <taxon>Liliopsida</taxon>
        <taxon>Poales</taxon>
        <taxon>Poaceae</taxon>
        <taxon>PACMAD clade</taxon>
        <taxon>Panicoideae</taxon>
        <taxon>Andropogonodae</taxon>
        <taxon>Paspaleae</taxon>
        <taxon>Paspalinae</taxon>
        <taxon>Paspalum</taxon>
    </lineage>
</organism>
<evidence type="ECO:0000313" key="2">
    <source>
        <dbReference type="EMBL" id="WVZ98358.1"/>
    </source>
</evidence>
<dbReference type="AlphaFoldDB" id="A0AAQ3UTV4"/>
<sequence length="307" mass="33998">MCKRPHPHEMAVYPDVASTSASQQGAAKRPRPSSSADAGALVLYDNVQPADVEPAMNAVLPDAGAADVQPVNAEPINAVPLNAIAPPAQDRDEPPCLRTHVLPALRLRADLPAYFLGEKRVTETDLNRQQNRFRIPTDGLRYLREILTPEELEAANLLHDPAPRPRKTRREPDPQPQPDNEAAPAAGQHQQGEELQEQQQLGRRKKAGKVHGGYAVRLVDLVAGDSGTLLLSRWDSSGGTVVKGEGYMEFIRRCSFKEHDVVEIWAIKQRACPFPIFKTIMCDESVLHFLLVKKGADCRFCHRTHLQ</sequence>
<feature type="region of interest" description="Disordered" evidence="1">
    <location>
        <begin position="1"/>
        <end position="37"/>
    </location>
</feature>
<proteinExistence type="predicted"/>
<dbReference type="Proteomes" id="UP001341281">
    <property type="component" value="Chromosome 10"/>
</dbReference>
<dbReference type="EMBL" id="CP144754">
    <property type="protein sequence ID" value="WVZ98358.1"/>
    <property type="molecule type" value="Genomic_DNA"/>
</dbReference>
<reference evidence="2 3" key="1">
    <citation type="submission" date="2024-02" db="EMBL/GenBank/DDBJ databases">
        <title>High-quality chromosome-scale genome assembly of Pensacola bahiagrass (Paspalum notatum Flugge var. saurae).</title>
        <authorList>
            <person name="Vega J.M."/>
            <person name="Podio M."/>
            <person name="Orjuela J."/>
            <person name="Siena L.A."/>
            <person name="Pessino S.C."/>
            <person name="Combes M.C."/>
            <person name="Mariac C."/>
            <person name="Albertini E."/>
            <person name="Pupilli F."/>
            <person name="Ortiz J.P.A."/>
            <person name="Leblanc O."/>
        </authorList>
    </citation>
    <scope>NUCLEOTIDE SEQUENCE [LARGE SCALE GENOMIC DNA]</scope>
    <source>
        <strain evidence="2">R1</strain>
        <tissue evidence="2">Leaf</tissue>
    </source>
</reference>
<dbReference type="PANTHER" id="PTHR34397">
    <property type="entry name" value="OS05G0237600 PROTEIN"/>
    <property type="match status" value="1"/>
</dbReference>
<protein>
    <submittedName>
        <fullName evidence="2">Uncharacterized protein</fullName>
    </submittedName>
</protein>
<dbReference type="PANTHER" id="PTHR34397:SF17">
    <property type="entry name" value="OS08G0290200 PROTEIN"/>
    <property type="match status" value="1"/>
</dbReference>
<name>A0AAQ3UTV4_PASNO</name>
<feature type="region of interest" description="Disordered" evidence="1">
    <location>
        <begin position="154"/>
        <end position="207"/>
    </location>
</feature>